<dbReference type="PANTHER" id="PTHR30616">
    <property type="entry name" value="UNCHARACTERIZED PROTEIN YFIH"/>
    <property type="match status" value="1"/>
</dbReference>
<dbReference type="SUPFAM" id="SSF64438">
    <property type="entry name" value="CNF1/YfiH-like putative cysteine hydrolases"/>
    <property type="match status" value="1"/>
</dbReference>
<comment type="catalytic activity">
    <reaction evidence="7">
        <text>adenosine + H2O + H(+) = inosine + NH4(+)</text>
        <dbReference type="Rhea" id="RHEA:24408"/>
        <dbReference type="ChEBI" id="CHEBI:15377"/>
        <dbReference type="ChEBI" id="CHEBI:15378"/>
        <dbReference type="ChEBI" id="CHEBI:16335"/>
        <dbReference type="ChEBI" id="CHEBI:17596"/>
        <dbReference type="ChEBI" id="CHEBI:28938"/>
        <dbReference type="EC" id="3.5.4.4"/>
    </reaction>
    <physiologicalReaction direction="left-to-right" evidence="7">
        <dbReference type="Rhea" id="RHEA:24409"/>
    </physiologicalReaction>
</comment>
<evidence type="ECO:0000256" key="3">
    <source>
        <dbReference type="ARBA" id="ARBA00022679"/>
    </source>
</evidence>
<dbReference type="CDD" id="cd16833">
    <property type="entry name" value="YfiH"/>
    <property type="match status" value="1"/>
</dbReference>
<dbReference type="InterPro" id="IPR011324">
    <property type="entry name" value="Cytotoxic_necrot_fac-like_cat"/>
</dbReference>
<evidence type="ECO:0000313" key="12">
    <source>
        <dbReference type="Proteomes" id="UP001595962"/>
    </source>
</evidence>
<keyword evidence="4" id="KW-0479">Metal-binding</keyword>
<evidence type="ECO:0000256" key="1">
    <source>
        <dbReference type="ARBA" id="ARBA00000553"/>
    </source>
</evidence>
<evidence type="ECO:0000256" key="10">
    <source>
        <dbReference type="RuleBase" id="RU361274"/>
    </source>
</evidence>
<reference evidence="12" key="1">
    <citation type="journal article" date="2019" name="Int. J. Syst. Evol. Microbiol.">
        <title>The Global Catalogue of Microorganisms (GCM) 10K type strain sequencing project: providing services to taxonomists for standard genome sequencing and annotation.</title>
        <authorList>
            <consortium name="The Broad Institute Genomics Platform"/>
            <consortium name="The Broad Institute Genome Sequencing Center for Infectious Disease"/>
            <person name="Wu L."/>
            <person name="Ma J."/>
        </authorList>
    </citation>
    <scope>NUCLEOTIDE SEQUENCE [LARGE SCALE GENOMIC DNA]</scope>
    <source>
        <strain evidence="12">DT28</strain>
    </source>
</reference>
<organism evidence="11 12">
    <name type="scientific">Rheinheimera marina</name>
    <dbReference type="NCBI Taxonomy" id="1774958"/>
    <lineage>
        <taxon>Bacteria</taxon>
        <taxon>Pseudomonadati</taxon>
        <taxon>Pseudomonadota</taxon>
        <taxon>Gammaproteobacteria</taxon>
        <taxon>Chromatiales</taxon>
        <taxon>Chromatiaceae</taxon>
        <taxon>Rheinheimera</taxon>
    </lineage>
</organism>
<dbReference type="EMBL" id="JBHSGB010000009">
    <property type="protein sequence ID" value="MFC4655239.1"/>
    <property type="molecule type" value="Genomic_DNA"/>
</dbReference>
<proteinExistence type="inferred from homology"/>
<dbReference type="PANTHER" id="PTHR30616:SF2">
    <property type="entry name" value="PURINE NUCLEOSIDE PHOSPHORYLASE LACC1"/>
    <property type="match status" value="1"/>
</dbReference>
<evidence type="ECO:0000256" key="5">
    <source>
        <dbReference type="ARBA" id="ARBA00022801"/>
    </source>
</evidence>
<accession>A0ABV9JLU7</accession>
<comment type="caution">
    <text evidence="11">The sequence shown here is derived from an EMBL/GenBank/DDBJ whole genome shotgun (WGS) entry which is preliminary data.</text>
</comment>
<dbReference type="Gene3D" id="3.60.140.10">
    <property type="entry name" value="CNF1/YfiH-like putative cysteine hydrolases"/>
    <property type="match status" value="1"/>
</dbReference>
<evidence type="ECO:0000256" key="7">
    <source>
        <dbReference type="ARBA" id="ARBA00047989"/>
    </source>
</evidence>
<protein>
    <recommendedName>
        <fullName evidence="10">Purine nucleoside phosphorylase</fullName>
    </recommendedName>
</protein>
<dbReference type="InterPro" id="IPR003730">
    <property type="entry name" value="Cu_polyphenol_OxRdtase"/>
</dbReference>
<evidence type="ECO:0000256" key="9">
    <source>
        <dbReference type="ARBA" id="ARBA00049893"/>
    </source>
</evidence>
<dbReference type="NCBIfam" id="TIGR00726">
    <property type="entry name" value="peptidoglycan editing factor PgeF"/>
    <property type="match status" value="1"/>
</dbReference>
<keyword evidence="12" id="KW-1185">Reference proteome</keyword>
<evidence type="ECO:0000313" key="11">
    <source>
        <dbReference type="EMBL" id="MFC4655239.1"/>
    </source>
</evidence>
<comment type="catalytic activity">
    <reaction evidence="1">
        <text>inosine + phosphate = alpha-D-ribose 1-phosphate + hypoxanthine</text>
        <dbReference type="Rhea" id="RHEA:27646"/>
        <dbReference type="ChEBI" id="CHEBI:17368"/>
        <dbReference type="ChEBI" id="CHEBI:17596"/>
        <dbReference type="ChEBI" id="CHEBI:43474"/>
        <dbReference type="ChEBI" id="CHEBI:57720"/>
        <dbReference type="EC" id="2.4.2.1"/>
    </reaction>
    <physiologicalReaction direction="left-to-right" evidence="1">
        <dbReference type="Rhea" id="RHEA:27647"/>
    </physiologicalReaction>
</comment>
<name>A0ABV9JLU7_9GAMM</name>
<evidence type="ECO:0000256" key="4">
    <source>
        <dbReference type="ARBA" id="ARBA00022723"/>
    </source>
</evidence>
<dbReference type="InterPro" id="IPR038371">
    <property type="entry name" value="Cu_polyphenol_OxRdtase_sf"/>
</dbReference>
<comment type="catalytic activity">
    <reaction evidence="8">
        <text>adenosine + phosphate = alpha-D-ribose 1-phosphate + adenine</text>
        <dbReference type="Rhea" id="RHEA:27642"/>
        <dbReference type="ChEBI" id="CHEBI:16335"/>
        <dbReference type="ChEBI" id="CHEBI:16708"/>
        <dbReference type="ChEBI" id="CHEBI:43474"/>
        <dbReference type="ChEBI" id="CHEBI:57720"/>
        <dbReference type="EC" id="2.4.2.1"/>
    </reaction>
    <physiologicalReaction direction="left-to-right" evidence="8">
        <dbReference type="Rhea" id="RHEA:27643"/>
    </physiologicalReaction>
</comment>
<keyword evidence="3" id="KW-0808">Transferase</keyword>
<dbReference type="Pfam" id="PF02578">
    <property type="entry name" value="Cu-oxidase_4"/>
    <property type="match status" value="1"/>
</dbReference>
<gene>
    <name evidence="11" type="primary">pgeF</name>
    <name evidence="11" type="ORF">ACFO3I_09475</name>
</gene>
<keyword evidence="5" id="KW-0378">Hydrolase</keyword>
<evidence type="ECO:0000256" key="8">
    <source>
        <dbReference type="ARBA" id="ARBA00048968"/>
    </source>
</evidence>
<evidence type="ECO:0000256" key="2">
    <source>
        <dbReference type="ARBA" id="ARBA00007353"/>
    </source>
</evidence>
<comment type="catalytic activity">
    <reaction evidence="9">
        <text>S-methyl-5'-thioadenosine + phosphate = 5-(methylsulfanyl)-alpha-D-ribose 1-phosphate + adenine</text>
        <dbReference type="Rhea" id="RHEA:11852"/>
        <dbReference type="ChEBI" id="CHEBI:16708"/>
        <dbReference type="ChEBI" id="CHEBI:17509"/>
        <dbReference type="ChEBI" id="CHEBI:43474"/>
        <dbReference type="ChEBI" id="CHEBI:58533"/>
        <dbReference type="EC" id="2.4.2.28"/>
    </reaction>
    <physiologicalReaction direction="left-to-right" evidence="9">
        <dbReference type="Rhea" id="RHEA:11853"/>
    </physiologicalReaction>
</comment>
<dbReference type="RefSeq" id="WP_377333673.1">
    <property type="nucleotide sequence ID" value="NZ_JBHSGB010000009.1"/>
</dbReference>
<comment type="similarity">
    <text evidence="2 10">Belongs to the purine nucleoside phosphorylase YfiH/LACC1 family.</text>
</comment>
<sequence length="248" mass="26494">MTALLLKADWPAPAGIHTAVSTRLGGVSAAPYASLNLGSHVADQPACVMQNRERFRQLAALPAEPCWLNQTHSTLCVDIETTDFSASPPNADAAFTRIPGQVATVLTADCLPVLFCNSAGTAVAAAHAGWRGLCDGVLEQTLARFSPNDELLVWLGPAIGPSAFEVGDDVRTAFIARQSAAEHAFIAVAGKPGKWLADLYLLARLRLQATGVSQIYGGGLCTYTDQRRFYSYRRDGQTGRMASCIWLD</sequence>
<evidence type="ECO:0000256" key="6">
    <source>
        <dbReference type="ARBA" id="ARBA00022833"/>
    </source>
</evidence>
<dbReference type="Proteomes" id="UP001595962">
    <property type="component" value="Unassembled WGS sequence"/>
</dbReference>
<keyword evidence="6" id="KW-0862">Zinc</keyword>